<feature type="domain" description="GGDEF" evidence="2">
    <location>
        <begin position="284"/>
        <end position="421"/>
    </location>
</feature>
<keyword evidence="3" id="KW-0808">Transferase</keyword>
<dbReference type="InterPro" id="IPR021796">
    <property type="entry name" value="Tll0287-like_dom"/>
</dbReference>
<gene>
    <name evidence="3" type="ORF">MFMK1_001247</name>
</gene>
<keyword evidence="4" id="KW-1185">Reference proteome</keyword>
<dbReference type="Pfam" id="PF00990">
    <property type="entry name" value="GGDEF"/>
    <property type="match status" value="1"/>
</dbReference>
<dbReference type="Gene3D" id="3.30.70.270">
    <property type="match status" value="1"/>
</dbReference>
<dbReference type="RefSeq" id="WP_366924283.1">
    <property type="nucleotide sequence ID" value="NZ_CP121694.1"/>
</dbReference>
<evidence type="ECO:0000259" key="2">
    <source>
        <dbReference type="PROSITE" id="PS50887"/>
    </source>
</evidence>
<dbReference type="NCBIfam" id="TIGR00254">
    <property type="entry name" value="GGDEF"/>
    <property type="match status" value="1"/>
</dbReference>
<proteinExistence type="predicted"/>
<organism evidence="3 4">
    <name type="scientific">Metallumcola ferriviriculae</name>
    <dbReference type="NCBI Taxonomy" id="3039180"/>
    <lineage>
        <taxon>Bacteria</taxon>
        <taxon>Bacillati</taxon>
        <taxon>Bacillota</taxon>
        <taxon>Clostridia</taxon>
        <taxon>Neomoorellales</taxon>
        <taxon>Desulfitibacteraceae</taxon>
        <taxon>Metallumcola</taxon>
    </lineage>
</organism>
<dbReference type="SUPFAM" id="SSF55073">
    <property type="entry name" value="Nucleotide cyclase"/>
    <property type="match status" value="1"/>
</dbReference>
<dbReference type="InterPro" id="IPR000160">
    <property type="entry name" value="GGDEF_dom"/>
</dbReference>
<dbReference type="InterPro" id="IPR029787">
    <property type="entry name" value="Nucleotide_cyclase"/>
</dbReference>
<feature type="transmembrane region" description="Helical" evidence="1">
    <location>
        <begin position="215"/>
        <end position="233"/>
    </location>
</feature>
<dbReference type="Proteomes" id="UP001329915">
    <property type="component" value="Chromosome"/>
</dbReference>
<dbReference type="AlphaFoldDB" id="A0AAU0UNN4"/>
<dbReference type="PANTHER" id="PTHR45138">
    <property type="entry name" value="REGULATORY COMPONENTS OF SENSORY TRANSDUCTION SYSTEM"/>
    <property type="match status" value="1"/>
</dbReference>
<dbReference type="SMART" id="SM00267">
    <property type="entry name" value="GGDEF"/>
    <property type="match status" value="1"/>
</dbReference>
<protein>
    <submittedName>
        <fullName evidence="3">Diguanylate cyclase</fullName>
        <ecNumber evidence="3">2.7.7.65</ecNumber>
    </submittedName>
</protein>
<dbReference type="InterPro" id="IPR050469">
    <property type="entry name" value="Diguanylate_Cyclase"/>
</dbReference>
<keyword evidence="1" id="KW-0472">Membrane</keyword>
<evidence type="ECO:0000313" key="4">
    <source>
        <dbReference type="Proteomes" id="UP001329915"/>
    </source>
</evidence>
<keyword evidence="3" id="KW-0548">Nucleotidyltransferase</keyword>
<sequence>MLTSKFSVKRFIALTLILIITVGILSWKINQTRTKQMYRELAVQMAKSYFQMILVQRNWNADHGGVYIPVTEQTKPNKYLDDPLRNLKFSESLTLTKINPAYMTRLLSEKAKEYMSVQFHITSLNPINPGNTPDDWEQISLKLFEDTRQSSTWEVKSYKKSTYLRYMEPLLMEKECLKCHAKQGYKLGDIRGGISVNIPYAPFQEAIRKDTTDAAIQHILFAAILFSVIYIFGRKTLAGEQELSKYSSRLKTLAETDALTGVFNRRQILQSLMDLIHRSRAGGQPLSFIIMDLDGFKEVNDTFGHIVGDKVLAQFANLICQNVRSIDIVGRYGGDEFVVILPETTAKDAKFTAERIRSAVANRGFKGADTDIHLTASLGVATATHFQMGDKKLRDELLNKADTSLYTAKRKGKNMVESINAEG</sequence>
<keyword evidence="1" id="KW-1133">Transmembrane helix</keyword>
<reference evidence="3 4" key="1">
    <citation type="submission" date="2023-04" db="EMBL/GenBank/DDBJ databases">
        <authorList>
            <person name="Hsu D."/>
        </authorList>
    </citation>
    <scope>NUCLEOTIDE SEQUENCE [LARGE SCALE GENOMIC DNA]</scope>
    <source>
        <strain evidence="3 4">MK1</strain>
    </source>
</reference>
<evidence type="ECO:0000256" key="1">
    <source>
        <dbReference type="SAM" id="Phobius"/>
    </source>
</evidence>
<dbReference type="InterPro" id="IPR043128">
    <property type="entry name" value="Rev_trsase/Diguanyl_cyclase"/>
</dbReference>
<dbReference type="Gene3D" id="3.30.450.290">
    <property type="match status" value="1"/>
</dbReference>
<dbReference type="Pfam" id="PF11845">
    <property type="entry name" value="Tll0287-like"/>
    <property type="match status" value="1"/>
</dbReference>
<dbReference type="PANTHER" id="PTHR45138:SF9">
    <property type="entry name" value="DIGUANYLATE CYCLASE DGCM-RELATED"/>
    <property type="match status" value="1"/>
</dbReference>
<dbReference type="CDD" id="cd01949">
    <property type="entry name" value="GGDEF"/>
    <property type="match status" value="1"/>
</dbReference>
<evidence type="ECO:0000313" key="3">
    <source>
        <dbReference type="EMBL" id="WRO21439.1"/>
    </source>
</evidence>
<dbReference type="KEGG" id="dbc:MFMK1_001247"/>
<dbReference type="GO" id="GO:0052621">
    <property type="term" value="F:diguanylate cyclase activity"/>
    <property type="evidence" value="ECO:0007669"/>
    <property type="project" value="UniProtKB-EC"/>
</dbReference>
<dbReference type="EMBL" id="CP121694">
    <property type="protein sequence ID" value="WRO21439.1"/>
    <property type="molecule type" value="Genomic_DNA"/>
</dbReference>
<dbReference type="PROSITE" id="PS50887">
    <property type="entry name" value="GGDEF"/>
    <property type="match status" value="1"/>
</dbReference>
<dbReference type="FunFam" id="3.30.70.270:FF:000001">
    <property type="entry name" value="Diguanylate cyclase domain protein"/>
    <property type="match status" value="1"/>
</dbReference>
<accession>A0AAU0UNN4</accession>
<name>A0AAU0UNN4_9FIRM</name>
<keyword evidence="1" id="KW-0812">Transmembrane</keyword>
<dbReference type="EC" id="2.7.7.65" evidence="3"/>